<dbReference type="CTD" id="24591648"/>
<keyword evidence="4" id="KW-1185">Reference proteome</keyword>
<gene>
    <name evidence="3" type="primary">INTS6_1</name>
    <name evidence="3" type="ORF">MS3_00009877</name>
</gene>
<dbReference type="GO" id="GO:0032039">
    <property type="term" value="C:integrator complex"/>
    <property type="evidence" value="ECO:0007669"/>
    <property type="project" value="TreeGrafter"/>
</dbReference>
<dbReference type="Pfam" id="PF14736">
    <property type="entry name" value="N_Asn_amidohyd"/>
    <property type="match status" value="1"/>
</dbReference>
<name>A0A922LWB7_SCHHA</name>
<reference evidence="3" key="3">
    <citation type="submission" date="2021-06" db="EMBL/GenBank/DDBJ databases">
        <title>Chromosome-level genome assembly for S. haematobium.</title>
        <authorList>
            <person name="Stroehlein A.J."/>
        </authorList>
    </citation>
    <scope>NUCLEOTIDE SEQUENCE</scope>
</reference>
<dbReference type="GO" id="GO:0008418">
    <property type="term" value="F:protein-N-terminal asparagine amidohydrolase activity"/>
    <property type="evidence" value="ECO:0007669"/>
    <property type="project" value="InterPro"/>
</dbReference>
<dbReference type="Gene3D" id="3.40.50.410">
    <property type="entry name" value="von Willebrand factor, type A domain"/>
    <property type="match status" value="1"/>
</dbReference>
<dbReference type="PANTHER" id="PTHR12957:SF2">
    <property type="entry name" value="INTEGRATOR COMPLEX SUBUNIT 6"/>
    <property type="match status" value="1"/>
</dbReference>
<dbReference type="RefSeq" id="XP_035586326.2">
    <property type="nucleotide sequence ID" value="XM_035730781.2"/>
</dbReference>
<dbReference type="InterPro" id="IPR036465">
    <property type="entry name" value="vWFA_dom_sf"/>
</dbReference>
<reference evidence="3" key="4">
    <citation type="journal article" date="2022" name="PLoS Pathog.">
        <title>Chromosome-level genome of Schistosoma haematobium underpins genome-wide explorations of molecular variation.</title>
        <authorList>
            <person name="Stroehlein A.J."/>
            <person name="Korhonen P.K."/>
            <person name="Lee V.V."/>
            <person name="Ralph S.A."/>
            <person name="Mentink-Kane M."/>
            <person name="You H."/>
            <person name="McManus D.P."/>
            <person name="Tchuente L.T."/>
            <person name="Stothard J.R."/>
            <person name="Kaur P."/>
            <person name="Dudchenko O."/>
            <person name="Aiden E.L."/>
            <person name="Yang B."/>
            <person name="Yang H."/>
            <person name="Emery A.M."/>
            <person name="Webster B.L."/>
            <person name="Brindley P.J."/>
            <person name="Rollinson D."/>
            <person name="Chang B.C.H."/>
            <person name="Gasser R.B."/>
            <person name="Young N.D."/>
        </authorList>
    </citation>
    <scope>NUCLEOTIDE SEQUENCE</scope>
</reference>
<dbReference type="InterPro" id="IPR051113">
    <property type="entry name" value="Integrator_subunit6"/>
</dbReference>
<evidence type="ECO:0000313" key="3">
    <source>
        <dbReference type="EMBL" id="KAH9595135.1"/>
    </source>
</evidence>
<dbReference type="Pfam" id="PF13519">
    <property type="entry name" value="VWA_2"/>
    <property type="match status" value="1"/>
</dbReference>
<sequence>MTVIVFLLDNSAAMNQRTFQGTTLLDVAKSAIEIFFKIRMSKSRVDRYFVLTLNSDISYVKLTGWKQNVDLQLLHSALNNIKPDGLVDLSTGIQRTFRMLNINRLQLGLENYGMGIYPSCIEPSVIICITTSIGSYSFDGQIFNDASITSIESAVLGNVLTKETFRWDYRMYSLVLRFPAFVSNIHGGSSIRSETISPLKRLAEKTGGESFDVYDGRELHQCLDCLVTKCQPGVVLKLRRSTDCVDAALQEKFVKQLMSVKLMGRSSSWPIPEQFWPDDEMLASELPPRSAHPEVLVSKVPVVEPELPEYFPVDRYELTPSHFTKEFLNSSEQNMVWRCFSYGIKKSQNAPFGYLKVSSDLQSVHLHILPYNYPVFLQLLGDICDHKRMTEAWGHQFVNYLGTIPKYYFMPLAKAFERIGFVGMIKPEAIDRALPYQLKHSLQKLRHSAKIEYDNFVRMTQTDSPTNPTVTLPSALLPLPLWPLREFKSMYIKPKRLHSNSLRPCNISRTKLRVVLGKMRHELDNLLNGSSSIRAVDLIHQQPVALMGDYVNYRNSRQVETPLREINPTPERSDTFGNPFRRKSTSFVADEGFVDEMDSLQVNSCNPNTVLLNFGRKKSAQTTKNPQARVKGPLPPYINHLNWRFFSPKSSPLSSPRSSDNTFSEEISSAISSPTYADNSPSLINHSRFANQAIIEKTNTFDTRNASSLESFKLNKKIMFELIHLVRQPYTDAVLLFDRMNELTGSIGQREAVVSMLMSEALRFRRSCLYFLLSDWRTWLLQSENSKDRVILQKSNQRYNCEKSSIYVFAQLFSTSSFIKSIADDFKKRELIDVKDCLSSVYVHQGEMATIPLLVTNVPANNIIPEYTTSDDATSCYIVVLRCPVGCSIGHLDTPLRARSFFRNSERFFFSKESVNVTVHIVGGFPDPRNISHSVLVEILSSLICSDHNYELGVCCVGENNILSSSGGKSQPVILGVIFNIKTNQINPARISWKARGPVPALRLLRLDYVGSDEITNVFNPERGYLTIDPFPYVRPAFVNTQITSEEIRARSTTPEQEPATYFEGQIAVHRLRLHCPNSLSWFGLGPLIFRCVLDSNKPWVPINGASTVASEDPLTNVEI</sequence>
<evidence type="ECO:0000313" key="4">
    <source>
        <dbReference type="Proteomes" id="UP000471633"/>
    </source>
</evidence>
<dbReference type="SUPFAM" id="SSF53300">
    <property type="entry name" value="vWA-like"/>
    <property type="match status" value="1"/>
</dbReference>
<feature type="domain" description="VWFA" evidence="1">
    <location>
        <begin position="4"/>
        <end position="104"/>
    </location>
</feature>
<comment type="caution">
    <text evidence="3">The sequence shown here is derived from an EMBL/GenBank/DDBJ whole genome shotgun (WGS) entry which is preliminary data.</text>
</comment>
<reference evidence="3" key="1">
    <citation type="journal article" date="2012" name="Nat. Genet.">
        <title>Whole-genome sequence of Schistosoma haematobium.</title>
        <authorList>
            <person name="Young N.D."/>
            <person name="Jex A.R."/>
            <person name="Li B."/>
            <person name="Liu S."/>
            <person name="Yang L."/>
            <person name="Xiong Z."/>
            <person name="Li Y."/>
            <person name="Cantacessi C."/>
            <person name="Hall R.S."/>
            <person name="Xu X."/>
            <person name="Chen F."/>
            <person name="Wu X."/>
            <person name="Zerlotini A."/>
            <person name="Oliveira G."/>
            <person name="Hofmann A."/>
            <person name="Zhang G."/>
            <person name="Fang X."/>
            <person name="Kang Y."/>
            <person name="Campbell B.E."/>
            <person name="Loukas A."/>
            <person name="Ranganathan S."/>
            <person name="Rollinson D."/>
            <person name="Rinaldi G."/>
            <person name="Brindley P.J."/>
            <person name="Yang H."/>
            <person name="Wang J."/>
            <person name="Wang J."/>
            <person name="Gasser R.B."/>
        </authorList>
    </citation>
    <scope>NUCLEOTIDE SEQUENCE</scope>
</reference>
<reference evidence="3" key="2">
    <citation type="journal article" date="2019" name="Gigascience">
        <title>High-quality Schistosoma haematobium genome achieved by single-molecule and long-range sequencing.</title>
        <authorList>
            <person name="Stroehlein A.J."/>
            <person name="Korhonen P.K."/>
            <person name="Chong T.M."/>
            <person name="Lim Y.L."/>
            <person name="Chan K.G."/>
            <person name="Webster B."/>
            <person name="Rollinson D."/>
            <person name="Brindley P.J."/>
            <person name="Gasser R.B."/>
            <person name="Young N.D."/>
        </authorList>
    </citation>
    <scope>NUCLEOTIDE SEQUENCE</scope>
</reference>
<dbReference type="InterPro" id="IPR057413">
    <property type="entry name" value="Beta-barrel_INTS6"/>
</dbReference>
<dbReference type="Pfam" id="PF25462">
    <property type="entry name" value="Beta-barrel_INTS6"/>
    <property type="match status" value="1"/>
</dbReference>
<evidence type="ECO:0000259" key="2">
    <source>
        <dbReference type="Pfam" id="PF25462"/>
    </source>
</evidence>
<proteinExistence type="predicted"/>
<protein>
    <submittedName>
        <fullName evidence="3">Integrator complex subunit 6</fullName>
    </submittedName>
</protein>
<feature type="domain" description="Integrator complex subunit 6-like beta-barrel" evidence="2">
    <location>
        <begin position="240"/>
        <end position="382"/>
    </location>
</feature>
<dbReference type="InterPro" id="IPR026750">
    <property type="entry name" value="NTAN1"/>
</dbReference>
<evidence type="ECO:0000259" key="1">
    <source>
        <dbReference type="Pfam" id="PF13519"/>
    </source>
</evidence>
<dbReference type="InterPro" id="IPR002035">
    <property type="entry name" value="VWF_A"/>
</dbReference>
<dbReference type="KEGG" id="shx:MS3_00009877"/>
<dbReference type="EMBL" id="AMPZ03000001">
    <property type="protein sequence ID" value="KAH9595135.1"/>
    <property type="molecule type" value="Genomic_DNA"/>
</dbReference>
<dbReference type="Proteomes" id="UP000471633">
    <property type="component" value="Unassembled WGS sequence"/>
</dbReference>
<dbReference type="GO" id="GO:0034472">
    <property type="term" value="P:snRNA 3'-end processing"/>
    <property type="evidence" value="ECO:0007669"/>
    <property type="project" value="TreeGrafter"/>
</dbReference>
<organism evidence="3 4">
    <name type="scientific">Schistosoma haematobium</name>
    <name type="common">Blood fluke</name>
    <dbReference type="NCBI Taxonomy" id="6185"/>
    <lineage>
        <taxon>Eukaryota</taxon>
        <taxon>Metazoa</taxon>
        <taxon>Spiralia</taxon>
        <taxon>Lophotrochozoa</taxon>
        <taxon>Platyhelminthes</taxon>
        <taxon>Trematoda</taxon>
        <taxon>Digenea</taxon>
        <taxon>Strigeidida</taxon>
        <taxon>Schistosomatoidea</taxon>
        <taxon>Schistosomatidae</taxon>
        <taxon>Schistosoma</taxon>
    </lineage>
</organism>
<dbReference type="AlphaFoldDB" id="A0A922LWB7"/>
<dbReference type="GeneID" id="24591648"/>
<accession>A0A922LWB7</accession>
<dbReference type="PANTHER" id="PTHR12957">
    <property type="entry name" value="DEAD/H BOX POLYPEPTIDE 26/DICE1-RELATED"/>
    <property type="match status" value="1"/>
</dbReference>